<dbReference type="AlphaFoldDB" id="A0A1J7HWC8"/>
<gene>
    <name evidence="1" type="ORF">TanjilG_02504</name>
</gene>
<dbReference type="Gramene" id="OIW17215">
    <property type="protein sequence ID" value="OIW17215"/>
    <property type="gene ID" value="TanjilG_02504"/>
</dbReference>
<reference evidence="1 2" key="1">
    <citation type="journal article" date="2017" name="Plant Biotechnol. J.">
        <title>A comprehensive draft genome sequence for lupin (Lupinus angustifolius), an emerging health food: insights into plant-microbe interactions and legume evolution.</title>
        <authorList>
            <person name="Hane J.K."/>
            <person name="Ming Y."/>
            <person name="Kamphuis L.G."/>
            <person name="Nelson M.N."/>
            <person name="Garg G."/>
            <person name="Atkins C.A."/>
            <person name="Bayer P.E."/>
            <person name="Bravo A."/>
            <person name="Bringans S."/>
            <person name="Cannon S."/>
            <person name="Edwards D."/>
            <person name="Foley R."/>
            <person name="Gao L.L."/>
            <person name="Harrison M.J."/>
            <person name="Huang W."/>
            <person name="Hurgobin B."/>
            <person name="Li S."/>
            <person name="Liu C.W."/>
            <person name="McGrath A."/>
            <person name="Morahan G."/>
            <person name="Murray J."/>
            <person name="Weller J."/>
            <person name="Jian J."/>
            <person name="Singh K.B."/>
        </authorList>
    </citation>
    <scope>NUCLEOTIDE SEQUENCE [LARGE SCALE GENOMIC DNA]</scope>
    <source>
        <strain evidence="2">cv. Tanjil</strain>
        <tissue evidence="1">Whole plant</tissue>
    </source>
</reference>
<keyword evidence="2" id="KW-1185">Reference proteome</keyword>
<name>A0A1J7HWC8_LUPAN</name>
<accession>A0A1J7HWC8</accession>
<dbReference type="Proteomes" id="UP000188354">
    <property type="component" value="Chromosome LG02"/>
</dbReference>
<dbReference type="EMBL" id="CM007362">
    <property type="protein sequence ID" value="OIW17215.1"/>
    <property type="molecule type" value="Genomic_DNA"/>
</dbReference>
<sequence>MYRELRGPKDRVIWRNLSYANIARPPCSVYPMVGLPTKTSDERQASQIWHYNRWTLCSLQFR</sequence>
<protein>
    <submittedName>
        <fullName evidence="1">Uncharacterized protein</fullName>
    </submittedName>
</protein>
<organism evidence="1 2">
    <name type="scientific">Lupinus angustifolius</name>
    <name type="common">Narrow-leaved blue lupine</name>
    <dbReference type="NCBI Taxonomy" id="3871"/>
    <lineage>
        <taxon>Eukaryota</taxon>
        <taxon>Viridiplantae</taxon>
        <taxon>Streptophyta</taxon>
        <taxon>Embryophyta</taxon>
        <taxon>Tracheophyta</taxon>
        <taxon>Spermatophyta</taxon>
        <taxon>Magnoliopsida</taxon>
        <taxon>eudicotyledons</taxon>
        <taxon>Gunneridae</taxon>
        <taxon>Pentapetalae</taxon>
        <taxon>rosids</taxon>
        <taxon>fabids</taxon>
        <taxon>Fabales</taxon>
        <taxon>Fabaceae</taxon>
        <taxon>Papilionoideae</taxon>
        <taxon>50 kb inversion clade</taxon>
        <taxon>genistoids sensu lato</taxon>
        <taxon>core genistoids</taxon>
        <taxon>Genisteae</taxon>
        <taxon>Lupinus</taxon>
    </lineage>
</organism>
<proteinExistence type="predicted"/>
<evidence type="ECO:0000313" key="1">
    <source>
        <dbReference type="EMBL" id="OIW17215.1"/>
    </source>
</evidence>
<evidence type="ECO:0000313" key="2">
    <source>
        <dbReference type="Proteomes" id="UP000188354"/>
    </source>
</evidence>